<organism evidence="2 3">
    <name type="scientific">Pteropus alecto</name>
    <name type="common">Black flying fox</name>
    <dbReference type="NCBI Taxonomy" id="9402"/>
    <lineage>
        <taxon>Eukaryota</taxon>
        <taxon>Metazoa</taxon>
        <taxon>Chordata</taxon>
        <taxon>Craniata</taxon>
        <taxon>Vertebrata</taxon>
        <taxon>Euteleostomi</taxon>
        <taxon>Mammalia</taxon>
        <taxon>Eutheria</taxon>
        <taxon>Laurasiatheria</taxon>
        <taxon>Chiroptera</taxon>
        <taxon>Yinpterochiroptera</taxon>
        <taxon>Pteropodoidea</taxon>
        <taxon>Pteropodidae</taxon>
        <taxon>Pteropodinae</taxon>
        <taxon>Pteropus</taxon>
    </lineage>
</organism>
<accession>L5KTX8</accession>
<feature type="region of interest" description="Disordered" evidence="1">
    <location>
        <begin position="1"/>
        <end position="47"/>
    </location>
</feature>
<dbReference type="InParanoid" id="L5KTX8"/>
<evidence type="ECO:0000313" key="2">
    <source>
        <dbReference type="EMBL" id="ELK14685.1"/>
    </source>
</evidence>
<proteinExistence type="predicted"/>
<dbReference type="Proteomes" id="UP000010552">
    <property type="component" value="Unassembled WGS sequence"/>
</dbReference>
<sequence length="94" mass="10020">MLVHPDLQSPGTQRQPSGGGGDGVPAATSSETVGDPPNSGGRAGPRTRLHFPVSVRYYRPRVWWAGAETWQEAVEAVVGARLPLPLNQPPILWG</sequence>
<protein>
    <submittedName>
        <fullName evidence="2">Uncharacterized protein</fullName>
    </submittedName>
</protein>
<evidence type="ECO:0000313" key="3">
    <source>
        <dbReference type="Proteomes" id="UP000010552"/>
    </source>
</evidence>
<reference evidence="3" key="1">
    <citation type="journal article" date="2013" name="Science">
        <title>Comparative analysis of bat genomes provides insight into the evolution of flight and immunity.</title>
        <authorList>
            <person name="Zhang G."/>
            <person name="Cowled C."/>
            <person name="Shi Z."/>
            <person name="Huang Z."/>
            <person name="Bishop-Lilly K.A."/>
            <person name="Fang X."/>
            <person name="Wynne J.W."/>
            <person name="Xiong Z."/>
            <person name="Baker M.L."/>
            <person name="Zhao W."/>
            <person name="Tachedjian M."/>
            <person name="Zhu Y."/>
            <person name="Zhou P."/>
            <person name="Jiang X."/>
            <person name="Ng J."/>
            <person name="Yang L."/>
            <person name="Wu L."/>
            <person name="Xiao J."/>
            <person name="Feng Y."/>
            <person name="Chen Y."/>
            <person name="Sun X."/>
            <person name="Zhang Y."/>
            <person name="Marsh G.A."/>
            <person name="Crameri G."/>
            <person name="Broder C.C."/>
            <person name="Frey K.G."/>
            <person name="Wang L.F."/>
            <person name="Wang J."/>
        </authorList>
    </citation>
    <scope>NUCLEOTIDE SEQUENCE [LARGE SCALE GENOMIC DNA]</scope>
</reference>
<evidence type="ECO:0000256" key="1">
    <source>
        <dbReference type="SAM" id="MobiDB-lite"/>
    </source>
</evidence>
<dbReference type="AlphaFoldDB" id="L5KTX8"/>
<name>L5KTX8_PTEAL</name>
<keyword evidence="3" id="KW-1185">Reference proteome</keyword>
<gene>
    <name evidence="2" type="ORF">PAL_GLEAN10021228</name>
</gene>
<dbReference type="EMBL" id="KB030567">
    <property type="protein sequence ID" value="ELK14685.1"/>
    <property type="molecule type" value="Genomic_DNA"/>
</dbReference>